<dbReference type="eggNOG" id="arCOG03402">
    <property type="taxonomic scope" value="Archaea"/>
</dbReference>
<accession>F0TAN9</accession>
<dbReference type="EMBL" id="CP002551">
    <property type="protein sequence ID" value="ADZ10111.1"/>
    <property type="molecule type" value="Genomic_DNA"/>
</dbReference>
<dbReference type="HOGENOM" id="CLU_064060_0_0_2"/>
<evidence type="ECO:0000256" key="2">
    <source>
        <dbReference type="ARBA" id="ARBA00023285"/>
    </source>
</evidence>
<dbReference type="STRING" id="877455.Metbo_1891"/>
<evidence type="ECO:0000313" key="4">
    <source>
        <dbReference type="EMBL" id="ADZ10111.1"/>
    </source>
</evidence>
<gene>
    <name evidence="4" type="ordered locus">Metbo_1891</name>
</gene>
<dbReference type="GeneID" id="10278349"/>
<dbReference type="OrthoDB" id="125248at2157"/>
<keyword evidence="1" id="KW-0479">Metal-binding</keyword>
<dbReference type="PROSITE" id="PS51332">
    <property type="entry name" value="B12_BINDING"/>
    <property type="match status" value="1"/>
</dbReference>
<evidence type="ECO:0000256" key="1">
    <source>
        <dbReference type="ARBA" id="ARBA00022723"/>
    </source>
</evidence>
<dbReference type="Gene3D" id="1.10.1240.10">
    <property type="entry name" value="Methionine synthase domain"/>
    <property type="match status" value="1"/>
</dbReference>
<reference evidence="5" key="1">
    <citation type="submission" date="2011-02" db="EMBL/GenBank/DDBJ databases">
        <title>Complete sequence of Methanobacterium sp. AL-21.</title>
        <authorList>
            <consortium name="US DOE Joint Genome Institute"/>
            <person name="Lucas S."/>
            <person name="Copeland A."/>
            <person name="Lapidus A."/>
            <person name="Cheng J.-F."/>
            <person name="Goodwin L."/>
            <person name="Pitluck S."/>
            <person name="Chertkov O."/>
            <person name="Detter J.C."/>
            <person name="Han C."/>
            <person name="Tapia R."/>
            <person name="Land M."/>
            <person name="Hauser L."/>
            <person name="Kyrpides N."/>
            <person name="Ivanova N."/>
            <person name="Mikhailova N."/>
            <person name="Pagani I."/>
            <person name="Cadillo-Quiroz H."/>
            <person name="Imachi H."/>
            <person name="Zinder S."/>
            <person name="Liu W."/>
            <person name="Woyke T."/>
        </authorList>
    </citation>
    <scope>NUCLEOTIDE SEQUENCE [LARGE SCALE GENOMIC DNA]</scope>
    <source>
        <strain evidence="5">AL-21</strain>
    </source>
</reference>
<keyword evidence="2" id="KW-0170">Cobalt</keyword>
<dbReference type="PANTHER" id="PTHR45833">
    <property type="entry name" value="METHIONINE SYNTHASE"/>
    <property type="match status" value="1"/>
</dbReference>
<feature type="domain" description="B12-binding" evidence="3">
    <location>
        <begin position="216"/>
        <end position="345"/>
    </location>
</feature>
<dbReference type="PANTHER" id="PTHR45833:SF1">
    <property type="entry name" value="METHIONINE SYNTHASE"/>
    <property type="match status" value="1"/>
</dbReference>
<evidence type="ECO:0000259" key="3">
    <source>
        <dbReference type="PROSITE" id="PS51332"/>
    </source>
</evidence>
<dbReference type="Pfam" id="PF02310">
    <property type="entry name" value="B12-binding"/>
    <property type="match status" value="1"/>
</dbReference>
<dbReference type="GO" id="GO:0005829">
    <property type="term" value="C:cytosol"/>
    <property type="evidence" value="ECO:0007669"/>
    <property type="project" value="TreeGrafter"/>
</dbReference>
<dbReference type="GO" id="GO:0031419">
    <property type="term" value="F:cobalamin binding"/>
    <property type="evidence" value="ECO:0007669"/>
    <property type="project" value="InterPro"/>
</dbReference>
<dbReference type="Gene3D" id="3.40.50.280">
    <property type="entry name" value="Cobalamin-binding domain"/>
    <property type="match status" value="1"/>
</dbReference>
<dbReference type="InterPro" id="IPR050554">
    <property type="entry name" value="Met_Synthase/Corrinoid"/>
</dbReference>
<dbReference type="InterPro" id="IPR006158">
    <property type="entry name" value="Cobalamin-bd"/>
</dbReference>
<dbReference type="Proteomes" id="UP000007490">
    <property type="component" value="Chromosome"/>
</dbReference>
<dbReference type="GO" id="GO:0050667">
    <property type="term" value="P:homocysteine metabolic process"/>
    <property type="evidence" value="ECO:0007669"/>
    <property type="project" value="TreeGrafter"/>
</dbReference>
<dbReference type="GO" id="GO:0046653">
    <property type="term" value="P:tetrahydrofolate metabolic process"/>
    <property type="evidence" value="ECO:0007669"/>
    <property type="project" value="TreeGrafter"/>
</dbReference>
<dbReference type="SUPFAM" id="SSF52242">
    <property type="entry name" value="Cobalamin (vitamin B12)-binding domain"/>
    <property type="match status" value="1"/>
</dbReference>
<dbReference type="KEGG" id="mel:Metbo_1891"/>
<name>F0TAN9_METLA</name>
<dbReference type="InterPro" id="IPR036594">
    <property type="entry name" value="Meth_synthase_dom"/>
</dbReference>
<dbReference type="InterPro" id="IPR036724">
    <property type="entry name" value="Cobalamin-bd_sf"/>
</dbReference>
<dbReference type="InterPro" id="IPR038719">
    <property type="entry name" value="Phycobilisome_asu/bsu_sf"/>
</dbReference>
<keyword evidence="5" id="KW-1185">Reference proteome</keyword>
<evidence type="ECO:0000313" key="5">
    <source>
        <dbReference type="Proteomes" id="UP000007490"/>
    </source>
</evidence>
<dbReference type="RefSeq" id="WP_013645462.1">
    <property type="nucleotide sequence ID" value="NC_015216.1"/>
</dbReference>
<reference evidence="4 5" key="2">
    <citation type="journal article" date="2014" name="Int. J. Syst. Evol. Microbiol.">
        <title>Methanobacterium paludis sp. nov. and a novel strain of Methanobacterium lacus isolated from northern peatlands.</title>
        <authorList>
            <person name="Cadillo-Quiroz H."/>
            <person name="Brauer S.L."/>
            <person name="Goodson N."/>
            <person name="Yavitt J.B."/>
            <person name="Zinder S.H."/>
        </authorList>
    </citation>
    <scope>NUCLEOTIDE SEQUENCE [LARGE SCALE GENOMIC DNA]</scope>
    <source>
        <strain evidence="4 5">AL-21</strain>
    </source>
</reference>
<proteinExistence type="predicted"/>
<dbReference type="GO" id="GO:0046872">
    <property type="term" value="F:metal ion binding"/>
    <property type="evidence" value="ECO:0007669"/>
    <property type="project" value="UniProtKB-KW"/>
</dbReference>
<dbReference type="Pfam" id="PF02607">
    <property type="entry name" value="B12-binding_2"/>
    <property type="match status" value="1"/>
</dbReference>
<dbReference type="Gene3D" id="1.10.490.20">
    <property type="entry name" value="Phycocyanins"/>
    <property type="match status" value="1"/>
</dbReference>
<dbReference type="AlphaFoldDB" id="F0TAN9"/>
<dbReference type="GO" id="GO:0008705">
    <property type="term" value="F:methionine synthase activity"/>
    <property type="evidence" value="ECO:0007669"/>
    <property type="project" value="TreeGrafter"/>
</dbReference>
<organism evidence="4 5">
    <name type="scientific">Methanobacterium lacus (strain AL-21)</name>
    <dbReference type="NCBI Taxonomy" id="877455"/>
    <lineage>
        <taxon>Archaea</taxon>
        <taxon>Methanobacteriati</taxon>
        <taxon>Methanobacteriota</taxon>
        <taxon>Methanomada group</taxon>
        <taxon>Methanobacteria</taxon>
        <taxon>Methanobacteriales</taxon>
        <taxon>Methanobacteriaceae</taxon>
        <taxon>Methanobacterium</taxon>
    </lineage>
</organism>
<protein>
    <submittedName>
        <fullName evidence="4">Cobalamin B12-binding domain protein</fullName>
    </submittedName>
</protein>
<sequence>MLKDANELAIEIVDKQFETKNKFYKFYGESEFNKYIEDTEYSLSYLFEAIEASSPELFEDYISWERIFLVNLGMPEELLKERLEVMEDVIIRNLSPERSSLAVKYIEDSIDHLTEPSKYVSFVNEDQPLVKLLEQYIDLLLKGDRHSAGKMVIEAVDNGISVKDIYLNVFQSSLYEIGRLWQENKITVAQEHYFTAATQLIMSQLYPYISRTKKTGKVLVATSVSKELHEIGVRMVADFFEMDGWKTIYLGANTPGDGVIESITTNHADLLLISATISSNIGEVVRLIRNVRSCSQCGEPKIIVGGYPFGVDKELWKKVGADGQAENAENAVLLANSIVSEGYDSF</sequence>
<dbReference type="InterPro" id="IPR003759">
    <property type="entry name" value="Cbl-bd_cap"/>
</dbReference>